<organism evidence="2 3">
    <name type="scientific">Paractinoplanes atraurantiacus</name>
    <dbReference type="NCBI Taxonomy" id="1036182"/>
    <lineage>
        <taxon>Bacteria</taxon>
        <taxon>Bacillati</taxon>
        <taxon>Actinomycetota</taxon>
        <taxon>Actinomycetes</taxon>
        <taxon>Micromonosporales</taxon>
        <taxon>Micromonosporaceae</taxon>
        <taxon>Paractinoplanes</taxon>
    </lineage>
</organism>
<dbReference type="SUPFAM" id="SSF159234">
    <property type="entry name" value="FomD-like"/>
    <property type="match status" value="1"/>
</dbReference>
<proteinExistence type="predicted"/>
<feature type="domain" description="DUF402" evidence="1">
    <location>
        <begin position="37"/>
        <end position="148"/>
    </location>
</feature>
<protein>
    <recommendedName>
        <fullName evidence="1">DUF402 domain-containing protein</fullName>
    </recommendedName>
</protein>
<evidence type="ECO:0000259" key="1">
    <source>
        <dbReference type="Pfam" id="PF04167"/>
    </source>
</evidence>
<name>A0A285GXW5_9ACTN</name>
<dbReference type="AlphaFoldDB" id="A0A285GXW5"/>
<dbReference type="RefSeq" id="WP_097319304.1">
    <property type="nucleotide sequence ID" value="NZ_OBDY01000003.1"/>
</dbReference>
<dbReference type="OrthoDB" id="3531052at2"/>
<dbReference type="Gene3D" id="2.40.380.10">
    <property type="entry name" value="FomD-like"/>
    <property type="match status" value="1"/>
</dbReference>
<dbReference type="Pfam" id="PF04167">
    <property type="entry name" value="DUF402"/>
    <property type="match status" value="1"/>
</dbReference>
<keyword evidence="3" id="KW-1185">Reference proteome</keyword>
<gene>
    <name evidence="2" type="ORF">SAMN05421748_10365</name>
</gene>
<accession>A0A285GXW5</accession>
<dbReference type="EMBL" id="OBDY01000003">
    <property type="protein sequence ID" value="SNY28337.1"/>
    <property type="molecule type" value="Genomic_DNA"/>
</dbReference>
<dbReference type="InterPro" id="IPR007295">
    <property type="entry name" value="DUF402"/>
</dbReference>
<dbReference type="InterPro" id="IPR035930">
    <property type="entry name" value="FomD-like_sf"/>
</dbReference>
<reference evidence="2 3" key="1">
    <citation type="submission" date="2017-09" db="EMBL/GenBank/DDBJ databases">
        <authorList>
            <person name="Ehlers B."/>
            <person name="Leendertz F.H."/>
        </authorList>
    </citation>
    <scope>NUCLEOTIDE SEQUENCE [LARGE SCALE GENOMIC DNA]</scope>
    <source>
        <strain evidence="2 3">CGMCC 4.6857</strain>
    </source>
</reference>
<evidence type="ECO:0000313" key="3">
    <source>
        <dbReference type="Proteomes" id="UP000219612"/>
    </source>
</evidence>
<dbReference type="Proteomes" id="UP000219612">
    <property type="component" value="Unassembled WGS sequence"/>
</dbReference>
<sequence length="191" mass="21293">MTLVSDFDFHPSEPHVRRFQVPQRDVLRCDDEAYVSDARFGDVTLRHFAFRDEWFKVNVTLDEAGQVVETGLPGFAFNCDVATQMARRGDSIYAVDLFADVLVAADGISHQVKDLPELQEAVTLGLVSKNEFDGARRGLDRLLGLVSDGDLMSYLDAVCPFGRSLAGPALPMDRVPLADVPELQPRRRPTW</sequence>
<evidence type="ECO:0000313" key="2">
    <source>
        <dbReference type="EMBL" id="SNY28337.1"/>
    </source>
</evidence>